<dbReference type="GO" id="GO:0001006">
    <property type="term" value="F:RNA polymerase III type 3 promoter sequence-specific DNA binding"/>
    <property type="evidence" value="ECO:0007669"/>
    <property type="project" value="TreeGrafter"/>
</dbReference>
<dbReference type="GO" id="GO:0019185">
    <property type="term" value="C:snRNA-activating protein complex"/>
    <property type="evidence" value="ECO:0007669"/>
    <property type="project" value="TreeGrafter"/>
</dbReference>
<evidence type="ECO:0000259" key="5">
    <source>
        <dbReference type="PROSITE" id="PS50090"/>
    </source>
</evidence>
<feature type="domain" description="Myb-like" evidence="5">
    <location>
        <begin position="348"/>
        <end position="400"/>
    </location>
</feature>
<dbReference type="Proteomes" id="UP000232688">
    <property type="component" value="Unassembled WGS sequence"/>
</dbReference>
<dbReference type="GO" id="GO:0042796">
    <property type="term" value="P:snRNA transcription by RNA polymerase III"/>
    <property type="evidence" value="ECO:0007669"/>
    <property type="project" value="TreeGrafter"/>
</dbReference>
<feature type="domain" description="HTH myb-type" evidence="6">
    <location>
        <begin position="230"/>
        <end position="285"/>
    </location>
</feature>
<keyword evidence="2" id="KW-0238">DNA-binding</keyword>
<reference evidence="7 8" key="1">
    <citation type="submission" date="2017-10" db="EMBL/GenBank/DDBJ databases">
        <title>Extensive intraspecific genome diversity in a model arbuscular mycorrhizal fungus.</title>
        <authorList>
            <person name="Chen E.C.H."/>
            <person name="Morin E."/>
            <person name="Baudet D."/>
            <person name="Noel J."/>
            <person name="Ndikumana S."/>
            <person name="Charron P."/>
            <person name="St-Onge C."/>
            <person name="Giorgi J."/>
            <person name="Grigoriev I.V."/>
            <person name="Roux C."/>
            <person name="Martin F.M."/>
            <person name="Corradi N."/>
        </authorList>
    </citation>
    <scope>NUCLEOTIDE SEQUENCE [LARGE SCALE GENOMIC DNA]</scope>
    <source>
        <strain evidence="7 8">A1</strain>
    </source>
</reference>
<feature type="domain" description="Myb-like" evidence="5">
    <location>
        <begin position="533"/>
        <end position="584"/>
    </location>
</feature>
<name>A0A2N0S7M8_9GLOM</name>
<dbReference type="GO" id="GO:0000978">
    <property type="term" value="F:RNA polymerase II cis-regulatory region sequence-specific DNA binding"/>
    <property type="evidence" value="ECO:0007669"/>
    <property type="project" value="TreeGrafter"/>
</dbReference>
<accession>A0A2N0S7M8</accession>
<dbReference type="SMART" id="SM00717">
    <property type="entry name" value="SANT"/>
    <property type="match status" value="11"/>
</dbReference>
<feature type="domain" description="Myb-like" evidence="5">
    <location>
        <begin position="407"/>
        <end position="459"/>
    </location>
</feature>
<dbReference type="InterPro" id="IPR001005">
    <property type="entry name" value="SANT/Myb"/>
</dbReference>
<evidence type="ECO:0000256" key="2">
    <source>
        <dbReference type="ARBA" id="ARBA00023125"/>
    </source>
</evidence>
<dbReference type="GO" id="GO:0042795">
    <property type="term" value="P:snRNA transcription by RNA polymerase II"/>
    <property type="evidence" value="ECO:0007669"/>
    <property type="project" value="TreeGrafter"/>
</dbReference>
<dbReference type="Gene3D" id="1.10.10.60">
    <property type="entry name" value="Homeodomain-like"/>
    <property type="match status" value="11"/>
</dbReference>
<reference evidence="7 8" key="2">
    <citation type="submission" date="2017-10" db="EMBL/GenBank/DDBJ databases">
        <title>Genome analyses suggest a sexual origin of heterokaryosis in a supposedly ancient asexual fungus.</title>
        <authorList>
            <person name="Corradi N."/>
            <person name="Sedzielewska K."/>
            <person name="Noel J."/>
            <person name="Charron P."/>
            <person name="Farinelli L."/>
            <person name="Marton T."/>
            <person name="Kruger M."/>
            <person name="Pelin A."/>
            <person name="Brachmann A."/>
            <person name="Corradi N."/>
        </authorList>
    </citation>
    <scope>NUCLEOTIDE SEQUENCE [LARGE SCALE GENOMIC DNA]</scope>
    <source>
        <strain evidence="7 8">A1</strain>
    </source>
</reference>
<evidence type="ECO:0000256" key="3">
    <source>
        <dbReference type="ARBA" id="ARBA00023163"/>
    </source>
</evidence>
<feature type="domain" description="Myb-like" evidence="5">
    <location>
        <begin position="585"/>
        <end position="630"/>
    </location>
</feature>
<dbReference type="PANTHER" id="PTHR46621">
    <property type="entry name" value="SNRNA-ACTIVATING PROTEIN COMPLEX SUBUNIT 4"/>
    <property type="match status" value="1"/>
</dbReference>
<feature type="domain" description="Myb-like" evidence="5">
    <location>
        <begin position="163"/>
        <end position="215"/>
    </location>
</feature>
<protein>
    <submittedName>
        <fullName evidence="7">Uncharacterized protein</fullName>
    </submittedName>
</protein>
<dbReference type="EMBL" id="LLXH01000163">
    <property type="protein sequence ID" value="PKC71545.1"/>
    <property type="molecule type" value="Genomic_DNA"/>
</dbReference>
<proteinExistence type="predicted"/>
<dbReference type="Pfam" id="PF00249">
    <property type="entry name" value="Myb_DNA-binding"/>
    <property type="match status" value="10"/>
</dbReference>
<feature type="domain" description="HTH myb-type" evidence="6">
    <location>
        <begin position="348"/>
        <end position="403"/>
    </location>
</feature>
<evidence type="ECO:0000313" key="7">
    <source>
        <dbReference type="EMBL" id="PKC71545.1"/>
    </source>
</evidence>
<dbReference type="PROSITE" id="PS51294">
    <property type="entry name" value="HTH_MYB"/>
    <property type="match status" value="8"/>
</dbReference>
<dbReference type="CDD" id="cd00167">
    <property type="entry name" value="SANT"/>
    <property type="match status" value="7"/>
</dbReference>
<feature type="domain" description="HTH myb-type" evidence="6">
    <location>
        <begin position="588"/>
        <end position="634"/>
    </location>
</feature>
<feature type="domain" description="HTH myb-type" evidence="6">
    <location>
        <begin position="407"/>
        <end position="462"/>
    </location>
</feature>
<feature type="domain" description="Myb-like" evidence="5">
    <location>
        <begin position="289"/>
        <end position="341"/>
    </location>
</feature>
<keyword evidence="4" id="KW-0539">Nucleus</keyword>
<dbReference type="VEuPathDB" id="FungiDB:FUN_011104"/>
<keyword evidence="3" id="KW-0804">Transcription</keyword>
<dbReference type="AlphaFoldDB" id="A0A2N0S7M8"/>
<dbReference type="InterPro" id="IPR051575">
    <property type="entry name" value="Myb-like_DNA-bd"/>
</dbReference>
<dbReference type="PROSITE" id="PS50090">
    <property type="entry name" value="MYB_LIKE"/>
    <property type="match status" value="9"/>
</dbReference>
<feature type="domain" description="HTH myb-type" evidence="6">
    <location>
        <begin position="68"/>
        <end position="116"/>
    </location>
</feature>
<evidence type="ECO:0000313" key="8">
    <source>
        <dbReference type="Proteomes" id="UP000232688"/>
    </source>
</evidence>
<feature type="domain" description="HTH myb-type" evidence="6">
    <location>
        <begin position="163"/>
        <end position="219"/>
    </location>
</feature>
<keyword evidence="1" id="KW-0805">Transcription regulation</keyword>
<sequence length="698" mass="84116">MFKGMIHFKYNVYNDSFQTIIPNLNHFRLIKIPSTLLLIRLKSTSSRVSESTIVPKKELLKGNRSKLWTEDEFITLRNAVNKHGKDWNYISKNYFFENRTPSAILTKWNRFWSINELQTLKKAVKKHGKDWNYISEKYFNNNRTSNALLTKWKYLKNELNLKNSKIIGNRWTEDELKTLKNAVKKHGKDWNYISEKYFNNNRTSNALLTKWKYLKNELDKTEDVVSNLKDSKIIGNRWTEDELKTLKTAVKKHGKDWNYISEKYFNNNRTSNALLTKWKYLKNELNLKNSKIIGNRWTEDELKTLKNAVKKHGKDWNYISEKYFNNNRTSNALLTKWKYLKNELNLKNSKIIGNRWTEDELKTLKNAVKKHGKDWNYISEKYFNNNRTSNALLTKWKYLKNELNLKNSKIIGNRWTEDELKTLKNAVKKHGKDWNYISEKYFNNNRTSNALLTKWKYLKNELNLKNSKIIGNRWTEDELKTLKNAVKKHGKDWNYISEKYFNNNRTSNALLTKWKYLKNELDKTEDVVSNLKDSKIIGNRWTEDELKTLKNAVEEHGCDWKLIFKKYFHGNRSLRAISNKWKQFKNESWSKEEDKLLFDLIKEHGMHWKKISKLMNRSHDSVSKRYEKVTHEKCEKREKRLTYRDRKKYNLYENYDELQKLIDKYGRDWTKIAKIMNRSKNSVLKQYLFMEIGQKLLK</sequence>
<dbReference type="InterPro" id="IPR017930">
    <property type="entry name" value="Myb_dom"/>
</dbReference>
<dbReference type="VEuPathDB" id="FungiDB:RhiirA1_496544"/>
<dbReference type="InterPro" id="IPR009057">
    <property type="entry name" value="Homeodomain-like_sf"/>
</dbReference>
<gene>
    <name evidence="7" type="ORF">RhiirA1_496544</name>
</gene>
<feature type="domain" description="Myb-like" evidence="5">
    <location>
        <begin position="466"/>
        <end position="518"/>
    </location>
</feature>
<evidence type="ECO:0000259" key="6">
    <source>
        <dbReference type="PROSITE" id="PS51294"/>
    </source>
</evidence>
<feature type="domain" description="Myb-like" evidence="5">
    <location>
        <begin position="68"/>
        <end position="112"/>
    </location>
</feature>
<evidence type="ECO:0000256" key="4">
    <source>
        <dbReference type="ARBA" id="ARBA00023242"/>
    </source>
</evidence>
<dbReference type="VEuPathDB" id="FungiDB:RhiirFUN_012416"/>
<feature type="domain" description="HTH myb-type" evidence="6">
    <location>
        <begin position="466"/>
        <end position="522"/>
    </location>
</feature>
<feature type="domain" description="HTH myb-type" evidence="6">
    <location>
        <begin position="289"/>
        <end position="344"/>
    </location>
</feature>
<comment type="caution">
    <text evidence="7">The sequence shown here is derived from an EMBL/GenBank/DDBJ whole genome shotgun (WGS) entry which is preliminary data.</text>
</comment>
<dbReference type="Pfam" id="PF13921">
    <property type="entry name" value="Myb_DNA-bind_6"/>
    <property type="match status" value="1"/>
</dbReference>
<dbReference type="SUPFAM" id="SSF46689">
    <property type="entry name" value="Homeodomain-like"/>
    <property type="match status" value="8"/>
</dbReference>
<feature type="domain" description="Myb-like" evidence="5">
    <location>
        <begin position="230"/>
        <end position="282"/>
    </location>
</feature>
<evidence type="ECO:0000256" key="1">
    <source>
        <dbReference type="ARBA" id="ARBA00023015"/>
    </source>
</evidence>
<dbReference type="PANTHER" id="PTHR46621:SF1">
    <property type="entry name" value="SNRNA-ACTIVATING PROTEIN COMPLEX SUBUNIT 4"/>
    <property type="match status" value="1"/>
</dbReference>
<organism evidence="7 8">
    <name type="scientific">Rhizophagus irregularis</name>
    <dbReference type="NCBI Taxonomy" id="588596"/>
    <lineage>
        <taxon>Eukaryota</taxon>
        <taxon>Fungi</taxon>
        <taxon>Fungi incertae sedis</taxon>
        <taxon>Mucoromycota</taxon>
        <taxon>Glomeromycotina</taxon>
        <taxon>Glomeromycetes</taxon>
        <taxon>Glomerales</taxon>
        <taxon>Glomeraceae</taxon>
        <taxon>Rhizophagus</taxon>
    </lineage>
</organism>